<dbReference type="Proteomes" id="UP001419268">
    <property type="component" value="Unassembled WGS sequence"/>
</dbReference>
<keyword evidence="2" id="KW-1185">Reference proteome</keyword>
<dbReference type="EMBL" id="JBBNAG010000013">
    <property type="protein sequence ID" value="KAK9082630.1"/>
    <property type="molecule type" value="Genomic_DNA"/>
</dbReference>
<organism evidence="1 2">
    <name type="scientific">Stephania cephalantha</name>
    <dbReference type="NCBI Taxonomy" id="152367"/>
    <lineage>
        <taxon>Eukaryota</taxon>
        <taxon>Viridiplantae</taxon>
        <taxon>Streptophyta</taxon>
        <taxon>Embryophyta</taxon>
        <taxon>Tracheophyta</taxon>
        <taxon>Spermatophyta</taxon>
        <taxon>Magnoliopsida</taxon>
        <taxon>Ranunculales</taxon>
        <taxon>Menispermaceae</taxon>
        <taxon>Menispermoideae</taxon>
        <taxon>Cissampelideae</taxon>
        <taxon>Stephania</taxon>
    </lineage>
</organism>
<accession>A0AAP0DWY9</accession>
<evidence type="ECO:0000313" key="1">
    <source>
        <dbReference type="EMBL" id="KAK9082630.1"/>
    </source>
</evidence>
<dbReference type="AlphaFoldDB" id="A0AAP0DWY9"/>
<evidence type="ECO:0000313" key="2">
    <source>
        <dbReference type="Proteomes" id="UP001419268"/>
    </source>
</evidence>
<name>A0AAP0DWY9_9MAGN</name>
<proteinExistence type="predicted"/>
<gene>
    <name evidence="1" type="ORF">Scep_029101</name>
</gene>
<protein>
    <submittedName>
        <fullName evidence="1">Uncharacterized protein</fullName>
    </submittedName>
</protein>
<comment type="caution">
    <text evidence="1">The sequence shown here is derived from an EMBL/GenBank/DDBJ whole genome shotgun (WGS) entry which is preliminary data.</text>
</comment>
<reference evidence="1 2" key="1">
    <citation type="submission" date="2024-01" db="EMBL/GenBank/DDBJ databases">
        <title>Genome assemblies of Stephania.</title>
        <authorList>
            <person name="Yang L."/>
        </authorList>
    </citation>
    <scope>NUCLEOTIDE SEQUENCE [LARGE SCALE GENOMIC DNA]</scope>
    <source>
        <strain evidence="1">JXDWG</strain>
        <tissue evidence="1">Leaf</tissue>
    </source>
</reference>
<sequence length="59" mass="6527">MEGHDGSTSQAQETIVSNCFQWDTALLVLPHCVPLSLPSHMILPRVIHPPHHFLSLSSL</sequence>